<name>A0A0F9M1L2_9ZZZZ</name>
<dbReference type="SUPFAM" id="SSF53335">
    <property type="entry name" value="S-adenosyl-L-methionine-dependent methyltransferases"/>
    <property type="match status" value="1"/>
</dbReference>
<proteinExistence type="predicted"/>
<evidence type="ECO:0000313" key="1">
    <source>
        <dbReference type="EMBL" id="KKM99583.1"/>
    </source>
</evidence>
<sequence length="350" mass="40888">MKYCPICDSYTEQFKYLNCEGFDDSYLYKDILIRKCRRCGHLFNELTDIEIKNLSKYYKYEYAPSNLSIKDTIGDRPGSDTPSNIKRYEQLYYFISTRITKDSKILDIGCAIGGFLNFLSKKGYKNLYGIEPIEAYVNKAKENKDLVIKKGSVYYNPFEDNSFDVVILDQVLEHLSNLKLAMKQIKRVLKKGGLCYIGVPDAERYNDNIYWYIMREHIQHFKDINLKLLAESNGFELINSNKTESKMIGTLNLPNLSVLLKVSGKVYCWGIGREFMYYYNNTRLWNLDLILVDDTPQKQKQTFKGMKIHSSDILKEADKDSFLIITTNPHRELLRIKAFKLGYKGEIIYV</sequence>
<dbReference type="Pfam" id="PF13489">
    <property type="entry name" value="Methyltransf_23"/>
    <property type="match status" value="1"/>
</dbReference>
<organism evidence="1">
    <name type="scientific">marine sediment metagenome</name>
    <dbReference type="NCBI Taxonomy" id="412755"/>
    <lineage>
        <taxon>unclassified sequences</taxon>
        <taxon>metagenomes</taxon>
        <taxon>ecological metagenomes</taxon>
    </lineage>
</organism>
<protein>
    <submittedName>
        <fullName evidence="1">Uncharacterized protein</fullName>
    </submittedName>
</protein>
<dbReference type="PANTHER" id="PTHR43861">
    <property type="entry name" value="TRANS-ACONITATE 2-METHYLTRANSFERASE-RELATED"/>
    <property type="match status" value="1"/>
</dbReference>
<comment type="caution">
    <text evidence="1">The sequence shown here is derived from an EMBL/GenBank/DDBJ whole genome shotgun (WGS) entry which is preliminary data.</text>
</comment>
<dbReference type="CDD" id="cd02440">
    <property type="entry name" value="AdoMet_MTases"/>
    <property type="match status" value="1"/>
</dbReference>
<dbReference type="EMBL" id="LAZR01005481">
    <property type="protein sequence ID" value="KKM99583.1"/>
    <property type="molecule type" value="Genomic_DNA"/>
</dbReference>
<gene>
    <name evidence="1" type="ORF">LCGC14_1146460</name>
</gene>
<dbReference type="Gene3D" id="3.40.50.150">
    <property type="entry name" value="Vaccinia Virus protein VP39"/>
    <property type="match status" value="1"/>
</dbReference>
<reference evidence="1" key="1">
    <citation type="journal article" date="2015" name="Nature">
        <title>Complex archaea that bridge the gap between prokaryotes and eukaryotes.</title>
        <authorList>
            <person name="Spang A."/>
            <person name="Saw J.H."/>
            <person name="Jorgensen S.L."/>
            <person name="Zaremba-Niedzwiedzka K."/>
            <person name="Martijn J."/>
            <person name="Lind A.E."/>
            <person name="van Eijk R."/>
            <person name="Schleper C."/>
            <person name="Guy L."/>
            <person name="Ettema T.J."/>
        </authorList>
    </citation>
    <scope>NUCLEOTIDE SEQUENCE</scope>
</reference>
<accession>A0A0F9M1L2</accession>
<dbReference type="PANTHER" id="PTHR43861:SF6">
    <property type="entry name" value="METHYLTRANSFERASE TYPE 11"/>
    <property type="match status" value="1"/>
</dbReference>
<dbReference type="AlphaFoldDB" id="A0A0F9M1L2"/>
<dbReference type="InterPro" id="IPR029063">
    <property type="entry name" value="SAM-dependent_MTases_sf"/>
</dbReference>